<dbReference type="PANTHER" id="PTHR33021:SF197">
    <property type="entry name" value="EARLY NODULIN-LIKE PROTEIN 13"/>
    <property type="match status" value="1"/>
</dbReference>
<dbReference type="InterPro" id="IPR008972">
    <property type="entry name" value="Cupredoxin"/>
</dbReference>
<dbReference type="SUPFAM" id="SSF49503">
    <property type="entry name" value="Cupredoxins"/>
    <property type="match status" value="1"/>
</dbReference>
<evidence type="ECO:0000313" key="4">
    <source>
        <dbReference type="EMBL" id="KAF3446190.1"/>
    </source>
</evidence>
<feature type="chain" id="PRO_5035477118" description="Phytocyanin domain-containing protein" evidence="2">
    <location>
        <begin position="26"/>
        <end position="133"/>
    </location>
</feature>
<feature type="region of interest" description="Disordered" evidence="1">
    <location>
        <begin position="111"/>
        <end position="133"/>
    </location>
</feature>
<protein>
    <recommendedName>
        <fullName evidence="3">Phytocyanin domain-containing protein</fullName>
    </recommendedName>
</protein>
<dbReference type="AlphaFoldDB" id="A0A8K0H657"/>
<dbReference type="OrthoDB" id="1937044at2759"/>
<dbReference type="Pfam" id="PF02298">
    <property type="entry name" value="Cu_bind_like"/>
    <property type="match status" value="1"/>
</dbReference>
<accession>A0A8K0H657</accession>
<feature type="signal peptide" evidence="2">
    <location>
        <begin position="1"/>
        <end position="25"/>
    </location>
</feature>
<reference evidence="4" key="1">
    <citation type="submission" date="2020-03" db="EMBL/GenBank/DDBJ databases">
        <title>A high-quality chromosome-level genome assembly of a woody plant with both climbing and erect habits, Rhamnella rubrinervis.</title>
        <authorList>
            <person name="Lu Z."/>
            <person name="Yang Y."/>
            <person name="Zhu X."/>
            <person name="Sun Y."/>
        </authorList>
    </citation>
    <scope>NUCLEOTIDE SEQUENCE</scope>
    <source>
        <strain evidence="4">BYM</strain>
        <tissue evidence="4">Leaf</tissue>
    </source>
</reference>
<feature type="domain" description="Phytocyanin" evidence="3">
    <location>
        <begin position="26"/>
        <end position="133"/>
    </location>
</feature>
<dbReference type="InterPro" id="IPR039391">
    <property type="entry name" value="Phytocyanin-like"/>
</dbReference>
<proteinExistence type="predicted"/>
<gene>
    <name evidence="4" type="ORF">FNV43_RR11369</name>
</gene>
<evidence type="ECO:0000259" key="3">
    <source>
        <dbReference type="PROSITE" id="PS51485"/>
    </source>
</evidence>
<dbReference type="Gene3D" id="2.60.40.420">
    <property type="entry name" value="Cupredoxins - blue copper proteins"/>
    <property type="match status" value="1"/>
</dbReference>
<evidence type="ECO:0000256" key="2">
    <source>
        <dbReference type="SAM" id="SignalP"/>
    </source>
</evidence>
<keyword evidence="5" id="KW-1185">Reference proteome</keyword>
<dbReference type="PROSITE" id="PS51485">
    <property type="entry name" value="PHYTOCYANIN"/>
    <property type="match status" value="1"/>
</dbReference>
<dbReference type="PANTHER" id="PTHR33021">
    <property type="entry name" value="BLUE COPPER PROTEIN"/>
    <property type="match status" value="1"/>
</dbReference>
<comment type="caution">
    <text evidence="4">The sequence shown here is derived from an EMBL/GenBank/DDBJ whole genome shotgun (WGS) entry which is preliminary data.</text>
</comment>
<name>A0A8K0H657_9ROSA</name>
<keyword evidence="2" id="KW-0732">Signal</keyword>
<dbReference type="Proteomes" id="UP000796880">
    <property type="component" value="Unassembled WGS sequence"/>
</dbReference>
<dbReference type="InterPro" id="IPR003245">
    <property type="entry name" value="Phytocyanin_dom"/>
</dbReference>
<evidence type="ECO:0000256" key="1">
    <source>
        <dbReference type="SAM" id="MobiDB-lite"/>
    </source>
</evidence>
<dbReference type="EMBL" id="VOIH02000005">
    <property type="protein sequence ID" value="KAF3446190.1"/>
    <property type="molecule type" value="Genomic_DNA"/>
</dbReference>
<evidence type="ECO:0000313" key="5">
    <source>
        <dbReference type="Proteomes" id="UP000796880"/>
    </source>
</evidence>
<sequence>MAWFSSPVSSSSLLCIFLLCSLSAANEIIVGGKTDAWTLPTSDSQSLNQWAQKYRFRVGDTLVWNYDGGKDSVLEVTKEDYVNCNTSNPIAAYKDGNTKVEARQTRTILFRQRSKGSLRQGPEADRGGPVSKA</sequence>
<dbReference type="GO" id="GO:0009055">
    <property type="term" value="F:electron transfer activity"/>
    <property type="evidence" value="ECO:0007669"/>
    <property type="project" value="InterPro"/>
</dbReference>
<organism evidence="4 5">
    <name type="scientific">Rhamnella rubrinervis</name>
    <dbReference type="NCBI Taxonomy" id="2594499"/>
    <lineage>
        <taxon>Eukaryota</taxon>
        <taxon>Viridiplantae</taxon>
        <taxon>Streptophyta</taxon>
        <taxon>Embryophyta</taxon>
        <taxon>Tracheophyta</taxon>
        <taxon>Spermatophyta</taxon>
        <taxon>Magnoliopsida</taxon>
        <taxon>eudicotyledons</taxon>
        <taxon>Gunneridae</taxon>
        <taxon>Pentapetalae</taxon>
        <taxon>rosids</taxon>
        <taxon>fabids</taxon>
        <taxon>Rosales</taxon>
        <taxon>Rhamnaceae</taxon>
        <taxon>rhamnoid group</taxon>
        <taxon>Rhamneae</taxon>
        <taxon>Rhamnella</taxon>
    </lineage>
</organism>
<dbReference type="GO" id="GO:0005886">
    <property type="term" value="C:plasma membrane"/>
    <property type="evidence" value="ECO:0007669"/>
    <property type="project" value="TreeGrafter"/>
</dbReference>